<dbReference type="OrthoDB" id="1995052at2"/>
<proteinExistence type="predicted"/>
<feature type="transmembrane region" description="Helical" evidence="1">
    <location>
        <begin position="412"/>
        <end position="433"/>
    </location>
</feature>
<gene>
    <name evidence="2" type="ORF">SAMN02910451_01752</name>
</gene>
<keyword evidence="1" id="KW-1133">Transmembrane helix</keyword>
<keyword evidence="3" id="KW-1185">Reference proteome</keyword>
<dbReference type="AlphaFoldDB" id="A0A1G5E2H3"/>
<sequence>MTELKIRMQRMLLGLHGKEEIGERIYLLFFAIAVGSRAFGWYDGMPQIKAVFVICAFLFLCKLLVTEHTAKEYAVIGTLMLVAGLVYYHTGHKGLIECFMMMLGMKKVETKKVIGCGTLVAGPLILFRIFTGAFGLAAEKYYPQTRDGAGTMFRHAFGYAHPNTLHMNAIMLTMMSIYLVTVWLKGKENAKRLLFMASLAGVMFNLYIFQYSGSRTGVLACVVYVTVNFYLFSVKKMRFFEKIVSYAAFPVTAFISIVLPHILPDKLFDFLNGKIFNTRFALAKYFWSNNSLSLFGTRLINPDESYRTYGIDMSQLYLFLQLGIVAFVVMFVLTTFLMNRCIANDRRAEIAIMMAMLFIGIWEPLLYNLSAKNFTYVFMGSAIYEFLSRADAAKEDDCVDGGVTDKAYVVALIKRIAIGALAGAAMAVIYVALTNEPTALYGARERDESNKSLGMTPEYYTSEEIDDFRKKGDIVLDYAGEDKPMYKYDETLAVGEYRKKIMSVGVWTGIAVFSAYCGVGAVRKKKDNIG</sequence>
<dbReference type="EMBL" id="FMUR01000010">
    <property type="protein sequence ID" value="SCY21263.1"/>
    <property type="molecule type" value="Genomic_DNA"/>
</dbReference>
<feature type="transmembrane region" description="Helical" evidence="1">
    <location>
        <begin position="316"/>
        <end position="338"/>
    </location>
</feature>
<feature type="transmembrane region" description="Helical" evidence="1">
    <location>
        <begin position="501"/>
        <end position="522"/>
    </location>
</feature>
<accession>A0A1G5E2H3</accession>
<evidence type="ECO:0000313" key="2">
    <source>
        <dbReference type="EMBL" id="SCY21263.1"/>
    </source>
</evidence>
<feature type="transmembrane region" description="Helical" evidence="1">
    <location>
        <begin position="72"/>
        <end position="90"/>
    </location>
</feature>
<organism evidence="2 3">
    <name type="scientific">Butyrivibrio hungatei</name>
    <dbReference type="NCBI Taxonomy" id="185008"/>
    <lineage>
        <taxon>Bacteria</taxon>
        <taxon>Bacillati</taxon>
        <taxon>Bacillota</taxon>
        <taxon>Clostridia</taxon>
        <taxon>Lachnospirales</taxon>
        <taxon>Lachnospiraceae</taxon>
        <taxon>Butyrivibrio</taxon>
    </lineage>
</organism>
<reference evidence="3" key="1">
    <citation type="submission" date="2016-10" db="EMBL/GenBank/DDBJ databases">
        <authorList>
            <person name="Varghese N."/>
            <person name="Submissions S."/>
        </authorList>
    </citation>
    <scope>NUCLEOTIDE SEQUENCE [LARGE SCALE GENOMIC DNA]</scope>
    <source>
        <strain evidence="3">XBD2006</strain>
    </source>
</reference>
<feature type="transmembrane region" description="Helical" evidence="1">
    <location>
        <begin position="350"/>
        <end position="367"/>
    </location>
</feature>
<dbReference type="RefSeq" id="WP_074462356.1">
    <property type="nucleotide sequence ID" value="NZ_FMUR01000010.1"/>
</dbReference>
<protein>
    <submittedName>
        <fullName evidence="2">Uncharacterized protein</fullName>
    </submittedName>
</protein>
<keyword evidence="1" id="KW-0472">Membrane</keyword>
<evidence type="ECO:0000256" key="1">
    <source>
        <dbReference type="SAM" id="Phobius"/>
    </source>
</evidence>
<name>A0A1G5E2H3_9FIRM</name>
<feature type="transmembrane region" description="Helical" evidence="1">
    <location>
        <begin position="244"/>
        <end position="263"/>
    </location>
</feature>
<feature type="transmembrane region" description="Helical" evidence="1">
    <location>
        <begin position="193"/>
        <end position="210"/>
    </location>
</feature>
<feature type="transmembrane region" description="Helical" evidence="1">
    <location>
        <begin position="165"/>
        <end position="184"/>
    </location>
</feature>
<feature type="transmembrane region" description="Helical" evidence="1">
    <location>
        <begin position="216"/>
        <end position="232"/>
    </location>
</feature>
<evidence type="ECO:0000313" key="3">
    <source>
        <dbReference type="Proteomes" id="UP000183047"/>
    </source>
</evidence>
<dbReference type="Proteomes" id="UP000183047">
    <property type="component" value="Unassembled WGS sequence"/>
</dbReference>
<keyword evidence="1" id="KW-0812">Transmembrane</keyword>
<feature type="transmembrane region" description="Helical" evidence="1">
    <location>
        <begin position="21"/>
        <end position="42"/>
    </location>
</feature>